<dbReference type="PANTHER" id="PTHR43280:SF2">
    <property type="entry name" value="HTH-TYPE TRANSCRIPTIONAL REGULATOR EXSA"/>
    <property type="match status" value="1"/>
</dbReference>
<evidence type="ECO:0000256" key="2">
    <source>
        <dbReference type="ARBA" id="ARBA00023125"/>
    </source>
</evidence>
<dbReference type="InterPro" id="IPR018060">
    <property type="entry name" value="HTH_AraC"/>
</dbReference>
<dbReference type="Proteomes" id="UP001589747">
    <property type="component" value="Unassembled WGS sequence"/>
</dbReference>
<evidence type="ECO:0000313" key="5">
    <source>
        <dbReference type="EMBL" id="MFB9327835.1"/>
    </source>
</evidence>
<dbReference type="PANTHER" id="PTHR43280">
    <property type="entry name" value="ARAC-FAMILY TRANSCRIPTIONAL REGULATOR"/>
    <property type="match status" value="1"/>
</dbReference>
<keyword evidence="6" id="KW-1185">Reference proteome</keyword>
<dbReference type="InterPro" id="IPR037923">
    <property type="entry name" value="HTH-like"/>
</dbReference>
<dbReference type="Pfam" id="PF12833">
    <property type="entry name" value="HTH_18"/>
    <property type="match status" value="1"/>
</dbReference>
<dbReference type="SUPFAM" id="SSF51215">
    <property type="entry name" value="Regulatory protein AraC"/>
    <property type="match status" value="1"/>
</dbReference>
<evidence type="ECO:0000259" key="4">
    <source>
        <dbReference type="PROSITE" id="PS01124"/>
    </source>
</evidence>
<dbReference type="Pfam" id="PF02311">
    <property type="entry name" value="AraC_binding"/>
    <property type="match status" value="1"/>
</dbReference>
<dbReference type="Gene3D" id="1.10.10.60">
    <property type="entry name" value="Homeodomain-like"/>
    <property type="match status" value="2"/>
</dbReference>
<reference evidence="5 6" key="1">
    <citation type="submission" date="2024-09" db="EMBL/GenBank/DDBJ databases">
        <authorList>
            <person name="Sun Q."/>
            <person name="Mori K."/>
        </authorList>
    </citation>
    <scope>NUCLEOTIDE SEQUENCE [LARGE SCALE GENOMIC DNA]</scope>
    <source>
        <strain evidence="5 6">TISTR 2452</strain>
    </source>
</reference>
<evidence type="ECO:0000313" key="6">
    <source>
        <dbReference type="Proteomes" id="UP001589747"/>
    </source>
</evidence>
<proteinExistence type="predicted"/>
<dbReference type="SMART" id="SM00342">
    <property type="entry name" value="HTH_ARAC"/>
    <property type="match status" value="1"/>
</dbReference>
<dbReference type="InterPro" id="IPR003313">
    <property type="entry name" value="AraC-bd"/>
</dbReference>
<dbReference type="SUPFAM" id="SSF46689">
    <property type="entry name" value="Homeodomain-like"/>
    <property type="match status" value="2"/>
</dbReference>
<accession>A0ABV5KRI5</accession>
<dbReference type="InterPro" id="IPR014710">
    <property type="entry name" value="RmlC-like_jellyroll"/>
</dbReference>
<dbReference type="RefSeq" id="WP_377496559.1">
    <property type="nucleotide sequence ID" value="NZ_JBHMDO010000031.1"/>
</dbReference>
<name>A0ABV5KRI5_9BACL</name>
<keyword evidence="1" id="KW-0805">Transcription regulation</keyword>
<evidence type="ECO:0000256" key="3">
    <source>
        <dbReference type="ARBA" id="ARBA00023163"/>
    </source>
</evidence>
<keyword evidence="2" id="KW-0238">DNA-binding</keyword>
<organism evidence="5 6">
    <name type="scientific">Paenibacillus aurantiacus</name>
    <dbReference type="NCBI Taxonomy" id="1936118"/>
    <lineage>
        <taxon>Bacteria</taxon>
        <taxon>Bacillati</taxon>
        <taxon>Bacillota</taxon>
        <taxon>Bacilli</taxon>
        <taxon>Bacillales</taxon>
        <taxon>Paenibacillaceae</taxon>
        <taxon>Paenibacillus</taxon>
    </lineage>
</organism>
<evidence type="ECO:0000256" key="1">
    <source>
        <dbReference type="ARBA" id="ARBA00023015"/>
    </source>
</evidence>
<protein>
    <submittedName>
        <fullName evidence="5">AraC family transcriptional regulator</fullName>
    </submittedName>
</protein>
<dbReference type="EMBL" id="JBHMDO010000031">
    <property type="protein sequence ID" value="MFB9327835.1"/>
    <property type="molecule type" value="Genomic_DNA"/>
</dbReference>
<dbReference type="PROSITE" id="PS01124">
    <property type="entry name" value="HTH_ARAC_FAMILY_2"/>
    <property type="match status" value="1"/>
</dbReference>
<dbReference type="Gene3D" id="2.60.120.10">
    <property type="entry name" value="Jelly Rolls"/>
    <property type="match status" value="1"/>
</dbReference>
<dbReference type="InterPro" id="IPR018062">
    <property type="entry name" value="HTH_AraC-typ_CS"/>
</dbReference>
<keyword evidence="3" id="KW-0804">Transcription</keyword>
<feature type="domain" description="HTH araC/xylS-type" evidence="4">
    <location>
        <begin position="186"/>
        <end position="284"/>
    </location>
</feature>
<sequence length="288" mass="32817">MQPVRKPFHLEPNFPFELVYKGVRHVEDEWPDHLHDLYEVVYIHEGRGTFFIDHALYDKRPGDLFLIPGNTVHRAFPSTDEPVVSTALFFSPALVQAVSLNDGFEPLRCFEVARQTKQYKIALPEPVRTRIEAAIHAMGNEITEQGSGYRRALWLQLEQLLLELDRHPFMQEAASSAIGIGPHWIQAALRDINSDPIRCGGLAELAIKACVSASHFSRVFKQLTGMNVTDYVNAKRLVRAKELLLSTDDTIETIALLCGFQGMRHFYDVFKKLTGVTPKMYRRQQQAK</sequence>
<comment type="caution">
    <text evidence="5">The sequence shown here is derived from an EMBL/GenBank/DDBJ whole genome shotgun (WGS) entry which is preliminary data.</text>
</comment>
<gene>
    <name evidence="5" type="ORF">ACFFSY_18060</name>
</gene>
<dbReference type="InterPro" id="IPR009057">
    <property type="entry name" value="Homeodomain-like_sf"/>
</dbReference>
<dbReference type="PROSITE" id="PS00041">
    <property type="entry name" value="HTH_ARAC_FAMILY_1"/>
    <property type="match status" value="1"/>
</dbReference>